<dbReference type="InterPro" id="IPR036388">
    <property type="entry name" value="WH-like_DNA-bd_sf"/>
</dbReference>
<gene>
    <name evidence="8" type="ordered locus">Sinac_3827</name>
</gene>
<keyword evidence="3" id="KW-0731">Sigma factor</keyword>
<dbReference type="HOGENOM" id="CLU_493394_0_0_0"/>
<feature type="domain" description="RNA polymerase sigma factor 70 region 4 type 2" evidence="7">
    <location>
        <begin position="140"/>
        <end position="190"/>
    </location>
</feature>
<evidence type="ECO:0000256" key="2">
    <source>
        <dbReference type="ARBA" id="ARBA00023015"/>
    </source>
</evidence>
<dbReference type="Pfam" id="PF08281">
    <property type="entry name" value="Sigma70_r4_2"/>
    <property type="match status" value="1"/>
</dbReference>
<dbReference type="PANTHER" id="PTHR43133:SF51">
    <property type="entry name" value="RNA POLYMERASE SIGMA FACTOR"/>
    <property type="match status" value="1"/>
</dbReference>
<dbReference type="PANTHER" id="PTHR43133">
    <property type="entry name" value="RNA POLYMERASE ECF-TYPE SIGMA FACTO"/>
    <property type="match status" value="1"/>
</dbReference>
<dbReference type="GO" id="GO:0006352">
    <property type="term" value="P:DNA-templated transcription initiation"/>
    <property type="evidence" value="ECO:0007669"/>
    <property type="project" value="InterPro"/>
</dbReference>
<dbReference type="KEGG" id="saci:Sinac_3827"/>
<evidence type="ECO:0000313" key="8">
    <source>
        <dbReference type="EMBL" id="AGA28060.1"/>
    </source>
</evidence>
<dbReference type="SUPFAM" id="SSF88659">
    <property type="entry name" value="Sigma3 and sigma4 domains of RNA polymerase sigma factors"/>
    <property type="match status" value="1"/>
</dbReference>
<keyword evidence="2" id="KW-0805">Transcription regulation</keyword>
<name>L0DGT0_SINAD</name>
<dbReference type="InterPro" id="IPR013324">
    <property type="entry name" value="RNA_pol_sigma_r3/r4-like"/>
</dbReference>
<reference evidence="8 9" key="1">
    <citation type="submission" date="2012-02" db="EMBL/GenBank/DDBJ databases">
        <title>Complete sequence of chromosome of Singulisphaera acidiphila DSM 18658.</title>
        <authorList>
            <consortium name="US DOE Joint Genome Institute (JGI-PGF)"/>
            <person name="Lucas S."/>
            <person name="Copeland A."/>
            <person name="Lapidus A."/>
            <person name="Glavina del Rio T."/>
            <person name="Dalin E."/>
            <person name="Tice H."/>
            <person name="Bruce D."/>
            <person name="Goodwin L."/>
            <person name="Pitluck S."/>
            <person name="Peters L."/>
            <person name="Ovchinnikova G."/>
            <person name="Chertkov O."/>
            <person name="Kyrpides N."/>
            <person name="Mavromatis K."/>
            <person name="Ivanova N."/>
            <person name="Brettin T."/>
            <person name="Detter J.C."/>
            <person name="Han C."/>
            <person name="Larimer F."/>
            <person name="Land M."/>
            <person name="Hauser L."/>
            <person name="Markowitz V."/>
            <person name="Cheng J.-F."/>
            <person name="Hugenholtz P."/>
            <person name="Woyke T."/>
            <person name="Wu D."/>
            <person name="Tindall B."/>
            <person name="Pomrenke H."/>
            <person name="Brambilla E."/>
            <person name="Klenk H.-P."/>
            <person name="Eisen J.A."/>
        </authorList>
    </citation>
    <scope>NUCLEOTIDE SEQUENCE [LARGE SCALE GENOMIC DNA]</scope>
    <source>
        <strain evidence="9">ATCC BAA-1392 / DSM 18658 / VKM B-2454 / MOB10</strain>
    </source>
</reference>
<dbReference type="GO" id="GO:0003677">
    <property type="term" value="F:DNA binding"/>
    <property type="evidence" value="ECO:0007669"/>
    <property type="project" value="InterPro"/>
</dbReference>
<keyword evidence="9" id="KW-1185">Reference proteome</keyword>
<dbReference type="eggNOG" id="COG1595">
    <property type="taxonomic scope" value="Bacteria"/>
</dbReference>
<dbReference type="InterPro" id="IPR007627">
    <property type="entry name" value="RNA_pol_sigma70_r2"/>
</dbReference>
<dbReference type="Gene3D" id="1.10.10.10">
    <property type="entry name" value="Winged helix-like DNA-binding domain superfamily/Winged helix DNA-binding domain"/>
    <property type="match status" value="1"/>
</dbReference>
<dbReference type="InterPro" id="IPR013325">
    <property type="entry name" value="RNA_pol_sigma_r2"/>
</dbReference>
<feature type="domain" description="RNA polymerase sigma-70 region 2" evidence="6">
    <location>
        <begin position="45"/>
        <end position="112"/>
    </location>
</feature>
<dbReference type="InterPro" id="IPR013249">
    <property type="entry name" value="RNA_pol_sigma70_r4_t2"/>
</dbReference>
<dbReference type="Pfam" id="PF04542">
    <property type="entry name" value="Sigma70_r2"/>
    <property type="match status" value="1"/>
</dbReference>
<dbReference type="CDD" id="cd06171">
    <property type="entry name" value="Sigma70_r4"/>
    <property type="match status" value="1"/>
</dbReference>
<dbReference type="SUPFAM" id="SSF88946">
    <property type="entry name" value="Sigma2 domain of RNA polymerase sigma factors"/>
    <property type="match status" value="1"/>
</dbReference>
<proteinExistence type="inferred from homology"/>
<dbReference type="InterPro" id="IPR039425">
    <property type="entry name" value="RNA_pol_sigma-70-like"/>
</dbReference>
<dbReference type="GO" id="GO:0016987">
    <property type="term" value="F:sigma factor activity"/>
    <property type="evidence" value="ECO:0007669"/>
    <property type="project" value="UniProtKB-KW"/>
</dbReference>
<dbReference type="AlphaFoldDB" id="L0DGT0"/>
<accession>L0DGT0</accession>
<feature type="compositionally biased region" description="Basic and acidic residues" evidence="5">
    <location>
        <begin position="283"/>
        <end position="301"/>
    </location>
</feature>
<evidence type="ECO:0000259" key="7">
    <source>
        <dbReference type="Pfam" id="PF08281"/>
    </source>
</evidence>
<evidence type="ECO:0000256" key="1">
    <source>
        <dbReference type="ARBA" id="ARBA00010641"/>
    </source>
</evidence>
<evidence type="ECO:0000313" key="9">
    <source>
        <dbReference type="Proteomes" id="UP000010798"/>
    </source>
</evidence>
<dbReference type="STRING" id="886293.Sinac_3827"/>
<dbReference type="Gene3D" id="1.10.1740.10">
    <property type="match status" value="1"/>
</dbReference>
<keyword evidence="4" id="KW-0804">Transcription</keyword>
<organism evidence="8 9">
    <name type="scientific">Singulisphaera acidiphila (strain ATCC BAA-1392 / DSM 18658 / VKM B-2454 / MOB10)</name>
    <dbReference type="NCBI Taxonomy" id="886293"/>
    <lineage>
        <taxon>Bacteria</taxon>
        <taxon>Pseudomonadati</taxon>
        <taxon>Planctomycetota</taxon>
        <taxon>Planctomycetia</taxon>
        <taxon>Isosphaerales</taxon>
        <taxon>Isosphaeraceae</taxon>
        <taxon>Singulisphaera</taxon>
    </lineage>
</organism>
<comment type="similarity">
    <text evidence="1">Belongs to the sigma-70 factor family. ECF subfamily.</text>
</comment>
<evidence type="ECO:0000256" key="4">
    <source>
        <dbReference type="ARBA" id="ARBA00023163"/>
    </source>
</evidence>
<evidence type="ECO:0000256" key="5">
    <source>
        <dbReference type="SAM" id="MobiDB-lite"/>
    </source>
</evidence>
<sequence length="616" mass="67737">MKGQDGTLLRSIRTLFGEGTTGSLTDAQLLGRFLSRRDEMAFEALVVRHGPMVFDVCRNHLSNLPDAEDAFQATFLILATRARSIRQRESLGSWLFGVARRVASRAKLEARRRHTHERQAALNMAARVEGDEKRQDVSTLYEEVDNLPEKYREAVVLCYLEELTHAAAAERLRCPVGTVSVRLMRAKERLKTRLARRGLRIFAGIASKKSLAALPDSLVKSTADAALAASTTRGLAGVASASVAQMAAGALHALRWKAIGAWCVAAGLIALTSSACLALRTTAKEPESQETKREAEEESKAKTNASEPWIKRLSDGTIVELVGVSSNPSGPETWWTPDGQPLAQAPYARTKARASADANQQAREFAVRVTTPAQVTATFDHNPAVLHVARRLEAARERVNALRRLIRNPNDPSFRYARKQVTELESQLEQLRRPTFPDLSSRNFAEREPEERWKILPVGSSVSGLPLDREGREIPNLKVIAMAMPKDQVTCQVSFGAPSSRWKTVATSGPSGVSAQGIHGEKVIFGAAHESSGVTKITVSSNSSEADARVVAMDDEDDKYPPIRIRALGTGGFQQLEVEFAIPLSQIKELRFQTRPFQWAEFTNVALNPLEEHEVK</sequence>
<evidence type="ECO:0000259" key="6">
    <source>
        <dbReference type="Pfam" id="PF04542"/>
    </source>
</evidence>
<dbReference type="OrthoDB" id="291047at2"/>
<dbReference type="NCBIfam" id="TIGR02937">
    <property type="entry name" value="sigma70-ECF"/>
    <property type="match status" value="1"/>
</dbReference>
<protein>
    <submittedName>
        <fullName evidence="8">RNA polymerase sigma factor, sigma-70 family</fullName>
    </submittedName>
</protein>
<dbReference type="Proteomes" id="UP000010798">
    <property type="component" value="Chromosome"/>
</dbReference>
<dbReference type="RefSeq" id="WP_015247198.1">
    <property type="nucleotide sequence ID" value="NC_019892.1"/>
</dbReference>
<feature type="region of interest" description="Disordered" evidence="5">
    <location>
        <begin position="283"/>
        <end position="305"/>
    </location>
</feature>
<dbReference type="EMBL" id="CP003364">
    <property type="protein sequence ID" value="AGA28060.1"/>
    <property type="molecule type" value="Genomic_DNA"/>
</dbReference>
<dbReference type="InterPro" id="IPR014284">
    <property type="entry name" value="RNA_pol_sigma-70_dom"/>
</dbReference>
<evidence type="ECO:0000256" key="3">
    <source>
        <dbReference type="ARBA" id="ARBA00023082"/>
    </source>
</evidence>